<dbReference type="GO" id="GO:0001510">
    <property type="term" value="P:RNA methylation"/>
    <property type="evidence" value="ECO:0007669"/>
    <property type="project" value="InterPro"/>
</dbReference>
<dbReference type="SUPFAM" id="SSF48013">
    <property type="entry name" value="NusB-like"/>
    <property type="match status" value="1"/>
</dbReference>
<dbReference type="Pfam" id="PF01189">
    <property type="entry name" value="Methyltr_RsmB-F"/>
    <property type="match status" value="1"/>
</dbReference>
<evidence type="ECO:0000259" key="6">
    <source>
        <dbReference type="PROSITE" id="PS51686"/>
    </source>
</evidence>
<comment type="caution">
    <text evidence="7">The sequence shown here is derived from an EMBL/GenBank/DDBJ whole genome shotgun (WGS) entry which is preliminary data.</text>
</comment>
<feature type="binding site" evidence="5">
    <location>
        <begin position="259"/>
        <end position="265"/>
    </location>
    <ligand>
        <name>S-adenosyl-L-methionine</name>
        <dbReference type="ChEBI" id="CHEBI:59789"/>
    </ligand>
</feature>
<dbReference type="STRING" id="722472.SAMN05444321_2412"/>
<evidence type="ECO:0000313" key="8">
    <source>
        <dbReference type="Proteomes" id="UP000051660"/>
    </source>
</evidence>
<keyword evidence="1 5" id="KW-0489">Methyltransferase</keyword>
<feature type="active site" description="Nucleophile" evidence="5">
    <location>
        <position position="377"/>
    </location>
</feature>
<evidence type="ECO:0000313" key="7">
    <source>
        <dbReference type="EMBL" id="KRR17305.1"/>
    </source>
</evidence>
<dbReference type="InterPro" id="IPR035926">
    <property type="entry name" value="NusB-like_sf"/>
</dbReference>
<dbReference type="PRINTS" id="PR02008">
    <property type="entry name" value="RCMTFAMILY"/>
</dbReference>
<feature type="binding site" evidence="5">
    <location>
        <position position="324"/>
    </location>
    <ligand>
        <name>S-adenosyl-L-methionine</name>
        <dbReference type="ChEBI" id="CHEBI:59789"/>
    </ligand>
</feature>
<comment type="similarity">
    <text evidence="5">Belongs to the class I-like SAM-binding methyltransferase superfamily. RsmB/NOP family.</text>
</comment>
<dbReference type="AlphaFoldDB" id="A0A0R3MB78"/>
<proteinExistence type="inferred from homology"/>
<dbReference type="GO" id="GO:0008173">
    <property type="term" value="F:RNA methyltransferase activity"/>
    <property type="evidence" value="ECO:0007669"/>
    <property type="project" value="InterPro"/>
</dbReference>
<evidence type="ECO:0000256" key="2">
    <source>
        <dbReference type="ARBA" id="ARBA00022679"/>
    </source>
</evidence>
<dbReference type="OrthoDB" id="9810297at2"/>
<protein>
    <submittedName>
        <fullName evidence="7">MFS transporter</fullName>
    </submittedName>
</protein>
<keyword evidence="3 5" id="KW-0949">S-adenosyl-L-methionine</keyword>
<feature type="domain" description="SAM-dependent MTase RsmB/NOP-type" evidence="6">
    <location>
        <begin position="168"/>
        <end position="449"/>
    </location>
</feature>
<dbReference type="Gene3D" id="3.40.50.150">
    <property type="entry name" value="Vaccinia Virus protein VP39"/>
    <property type="match status" value="1"/>
</dbReference>
<feature type="binding site" evidence="5">
    <location>
        <position position="280"/>
    </location>
    <ligand>
        <name>S-adenosyl-L-methionine</name>
        <dbReference type="ChEBI" id="CHEBI:59789"/>
    </ligand>
</feature>
<dbReference type="InterPro" id="IPR001678">
    <property type="entry name" value="MeTrfase_RsmB-F_NOP2_dom"/>
</dbReference>
<dbReference type="RefSeq" id="WP_057862289.1">
    <property type="nucleotide sequence ID" value="NZ_LLYB01000123.1"/>
</dbReference>
<keyword evidence="4 5" id="KW-0694">RNA-binding</keyword>
<dbReference type="InterPro" id="IPR029063">
    <property type="entry name" value="SAM-dependent_MTases_sf"/>
</dbReference>
<keyword evidence="2 5" id="KW-0808">Transferase</keyword>
<dbReference type="InterPro" id="IPR049560">
    <property type="entry name" value="MeTrfase_RsmB-F_NOP2_cat"/>
</dbReference>
<dbReference type="InterPro" id="IPR006027">
    <property type="entry name" value="NusB_RsmB_TIM44"/>
</dbReference>
<dbReference type="FunFam" id="3.40.50.150:FF:000257">
    <property type="entry name" value="16S rRNA methyltransferase"/>
    <property type="match status" value="1"/>
</dbReference>
<organism evidence="7 8">
    <name type="scientific">Bradyrhizobium lablabi</name>
    <dbReference type="NCBI Taxonomy" id="722472"/>
    <lineage>
        <taxon>Bacteria</taxon>
        <taxon>Pseudomonadati</taxon>
        <taxon>Pseudomonadota</taxon>
        <taxon>Alphaproteobacteria</taxon>
        <taxon>Hyphomicrobiales</taxon>
        <taxon>Nitrobacteraceae</taxon>
        <taxon>Bradyrhizobium</taxon>
    </lineage>
</organism>
<evidence type="ECO:0000256" key="5">
    <source>
        <dbReference type="PROSITE-ProRule" id="PRU01023"/>
    </source>
</evidence>
<dbReference type="Proteomes" id="UP000051660">
    <property type="component" value="Unassembled WGS sequence"/>
</dbReference>
<evidence type="ECO:0000256" key="4">
    <source>
        <dbReference type="ARBA" id="ARBA00022884"/>
    </source>
</evidence>
<feature type="binding site" evidence="5">
    <location>
        <position position="306"/>
    </location>
    <ligand>
        <name>S-adenosyl-L-methionine</name>
        <dbReference type="ChEBI" id="CHEBI:59789"/>
    </ligand>
</feature>
<evidence type="ECO:0000256" key="3">
    <source>
        <dbReference type="ARBA" id="ARBA00022691"/>
    </source>
</evidence>
<dbReference type="PANTHER" id="PTHR22807:SF61">
    <property type="entry name" value="NOL1_NOP2_SUN FAMILY PROTEIN _ ANTITERMINATION NUSB DOMAIN-CONTAINING PROTEIN"/>
    <property type="match status" value="1"/>
</dbReference>
<dbReference type="GO" id="GO:0006355">
    <property type="term" value="P:regulation of DNA-templated transcription"/>
    <property type="evidence" value="ECO:0007669"/>
    <property type="project" value="InterPro"/>
</dbReference>
<dbReference type="Gene3D" id="1.10.940.10">
    <property type="entry name" value="NusB-like"/>
    <property type="match status" value="1"/>
</dbReference>
<dbReference type="Pfam" id="PF01029">
    <property type="entry name" value="NusB"/>
    <property type="match status" value="1"/>
</dbReference>
<dbReference type="InterPro" id="IPR023267">
    <property type="entry name" value="RCMT"/>
</dbReference>
<sequence length="449" mass="47966">MPPSRFAVPSEVPGLAARRIAADILDGVLHKHRTLDDQLDGAGAHPGLKALADRDRALMRRLVATILRRLGTLGHLLSRLLDRGIPTDAPRAQSALLIGAAQILWMDVPDHAAVDLSVRLVQSDRRAAKYAGLVNAVLRRCAREGQPLIDEVKSQTLDIPPWLLTRWIGAYGETTAREMARAIGHEPSLDITVKTDAAQWANRLHGETLPTGTVRTLLQGAVTMLPGFSEGQWWVQDAAAALPARLFGDVGGKTIVDLCAAPGGKTAQLAQAGARVTAVDRSPARMARLRDNLARLSLQADDIVTDAAEWQGHGNGGFDGVLVDAPCTSTGTIRRHPDVAWLRQEADIATLSALQKRLLQRAVALLKPGGTLVYCTCSLEPEEGEQAVASLLAAESGVRRVPIETGEVAGLSEIVTANGDLRTLPCHLPHADPRLGGLDGFYAARLVKT</sequence>
<accession>A0A0R3MB78</accession>
<gene>
    <name evidence="7" type="ORF">CQ14_13080</name>
</gene>
<dbReference type="PANTHER" id="PTHR22807">
    <property type="entry name" value="NOP2 YEAST -RELATED NOL1/NOP2/FMU SUN DOMAIN-CONTAINING"/>
    <property type="match status" value="1"/>
</dbReference>
<dbReference type="GO" id="GO:0003723">
    <property type="term" value="F:RNA binding"/>
    <property type="evidence" value="ECO:0007669"/>
    <property type="project" value="UniProtKB-UniRule"/>
</dbReference>
<reference evidence="7 8" key="1">
    <citation type="submission" date="2014-03" db="EMBL/GenBank/DDBJ databases">
        <title>Bradyrhizobium valentinum sp. nov., isolated from effective nodules of Lupinus mariae-josephae, a lupine endemic of basic-lime soils in Eastern Spain.</title>
        <authorList>
            <person name="Duran D."/>
            <person name="Rey L."/>
            <person name="Navarro A."/>
            <person name="Busquets A."/>
            <person name="Imperial J."/>
            <person name="Ruiz-Argueso T."/>
        </authorList>
    </citation>
    <scope>NUCLEOTIDE SEQUENCE [LARGE SCALE GENOMIC DNA]</scope>
    <source>
        <strain evidence="7 8">CCBAU 23086</strain>
    </source>
</reference>
<evidence type="ECO:0000256" key="1">
    <source>
        <dbReference type="ARBA" id="ARBA00022603"/>
    </source>
</evidence>
<dbReference type="SUPFAM" id="SSF53335">
    <property type="entry name" value="S-adenosyl-L-methionine-dependent methyltransferases"/>
    <property type="match status" value="1"/>
</dbReference>
<name>A0A0R3MB78_9BRAD</name>
<dbReference type="PROSITE" id="PS51686">
    <property type="entry name" value="SAM_MT_RSMB_NOP"/>
    <property type="match status" value="1"/>
</dbReference>
<dbReference type="CDD" id="cd02440">
    <property type="entry name" value="AdoMet_MTases"/>
    <property type="match status" value="1"/>
</dbReference>
<dbReference type="EMBL" id="LLYB01000123">
    <property type="protein sequence ID" value="KRR17305.1"/>
    <property type="molecule type" value="Genomic_DNA"/>
</dbReference>